<dbReference type="SUPFAM" id="SSF48498">
    <property type="entry name" value="Tetracyclin repressor-like, C-terminal domain"/>
    <property type="match status" value="1"/>
</dbReference>
<keyword evidence="1" id="KW-0805">Transcription regulation</keyword>
<dbReference type="SUPFAM" id="SSF46689">
    <property type="entry name" value="Homeodomain-like"/>
    <property type="match status" value="1"/>
</dbReference>
<dbReference type="InterPro" id="IPR036271">
    <property type="entry name" value="Tet_transcr_reg_TetR-rel_C_sf"/>
</dbReference>
<dbReference type="Pfam" id="PF00440">
    <property type="entry name" value="TetR_N"/>
    <property type="match status" value="1"/>
</dbReference>
<evidence type="ECO:0000256" key="3">
    <source>
        <dbReference type="ARBA" id="ARBA00023163"/>
    </source>
</evidence>
<dbReference type="EMBL" id="NMVO01000015">
    <property type="protein sequence ID" value="OYO11732.1"/>
    <property type="molecule type" value="Genomic_DNA"/>
</dbReference>
<dbReference type="GO" id="GO:0003700">
    <property type="term" value="F:DNA-binding transcription factor activity"/>
    <property type="evidence" value="ECO:0007669"/>
    <property type="project" value="TreeGrafter"/>
</dbReference>
<dbReference type="OrthoDB" id="5181477at2"/>
<dbReference type="InterPro" id="IPR009057">
    <property type="entry name" value="Homeodomain-like_sf"/>
</dbReference>
<dbReference type="PANTHER" id="PTHR30055">
    <property type="entry name" value="HTH-TYPE TRANSCRIPTIONAL REGULATOR RUTR"/>
    <property type="match status" value="1"/>
</dbReference>
<dbReference type="InterPro" id="IPR001647">
    <property type="entry name" value="HTH_TetR"/>
</dbReference>
<evidence type="ECO:0000256" key="2">
    <source>
        <dbReference type="ARBA" id="ARBA00023125"/>
    </source>
</evidence>
<gene>
    <name evidence="5" type="ORF">CGZ94_15080</name>
</gene>
<dbReference type="Proteomes" id="UP000215896">
    <property type="component" value="Unassembled WGS sequence"/>
</dbReference>
<proteinExistence type="predicted"/>
<organism evidence="5 6">
    <name type="scientific">Enemella evansiae</name>
    <dbReference type="NCBI Taxonomy" id="2016499"/>
    <lineage>
        <taxon>Bacteria</taxon>
        <taxon>Bacillati</taxon>
        <taxon>Actinomycetota</taxon>
        <taxon>Actinomycetes</taxon>
        <taxon>Propionibacteriales</taxon>
        <taxon>Propionibacteriaceae</taxon>
        <taxon>Enemella</taxon>
    </lineage>
</organism>
<evidence type="ECO:0000256" key="1">
    <source>
        <dbReference type="ARBA" id="ARBA00023015"/>
    </source>
</evidence>
<dbReference type="Gene3D" id="1.10.357.10">
    <property type="entry name" value="Tetracycline Repressor, domain 2"/>
    <property type="match status" value="1"/>
</dbReference>
<evidence type="ECO:0000313" key="5">
    <source>
        <dbReference type="EMBL" id="OYO11732.1"/>
    </source>
</evidence>
<sequence length="203" mass="22066">MGSSASISGDISPGNVIRLTGRQEQLRDQLLRLFLAEGFVDFTLDDLAGKLGCSKRTLYALADSKEQLATSVTRLFFRRATDQVEAAIARLRSPERRVTGYLEAVAEALRPASRQFLNDLSRLTPTREIYVENTTAAAARLRSLVDEGTAAGAFREVQADFLVEVVTATMQRIGSGRVQSNTGLDDAEAYAQLAQLVLAAVRA</sequence>
<reference evidence="5 6" key="1">
    <citation type="submission" date="2017-07" db="EMBL/GenBank/DDBJ databases">
        <title>Draft whole genome sequences of clinical Proprionibacteriaceae strains.</title>
        <authorList>
            <person name="Bernier A.-M."/>
            <person name="Bernard K."/>
            <person name="Domingo M.-C."/>
        </authorList>
    </citation>
    <scope>NUCLEOTIDE SEQUENCE [LARGE SCALE GENOMIC DNA]</scope>
    <source>
        <strain evidence="5 6">NML 030167</strain>
    </source>
</reference>
<dbReference type="AlphaFoldDB" id="A0A255G8F5"/>
<feature type="DNA-binding region" description="H-T-H motif" evidence="4">
    <location>
        <begin position="43"/>
        <end position="62"/>
    </location>
</feature>
<dbReference type="PROSITE" id="PS50977">
    <property type="entry name" value="HTH_TETR_2"/>
    <property type="match status" value="1"/>
</dbReference>
<accession>A0A4R6LLE1</accession>
<keyword evidence="6" id="KW-1185">Reference proteome</keyword>
<dbReference type="InterPro" id="IPR050109">
    <property type="entry name" value="HTH-type_TetR-like_transc_reg"/>
</dbReference>
<accession>A0A255G8F5</accession>
<comment type="caution">
    <text evidence="5">The sequence shown here is derived from an EMBL/GenBank/DDBJ whole genome shotgun (WGS) entry which is preliminary data.</text>
</comment>
<keyword evidence="2 4" id="KW-0238">DNA-binding</keyword>
<name>A0A255G8F5_9ACTN</name>
<protein>
    <submittedName>
        <fullName evidence="5">TetR family transcriptional regulator</fullName>
    </submittedName>
</protein>
<dbReference type="GO" id="GO:0000976">
    <property type="term" value="F:transcription cis-regulatory region binding"/>
    <property type="evidence" value="ECO:0007669"/>
    <property type="project" value="TreeGrafter"/>
</dbReference>
<evidence type="ECO:0000313" key="6">
    <source>
        <dbReference type="Proteomes" id="UP000215896"/>
    </source>
</evidence>
<evidence type="ECO:0000256" key="4">
    <source>
        <dbReference type="PROSITE-ProRule" id="PRU00335"/>
    </source>
</evidence>
<dbReference type="PANTHER" id="PTHR30055:SF234">
    <property type="entry name" value="HTH-TYPE TRANSCRIPTIONAL REGULATOR BETI"/>
    <property type="match status" value="1"/>
</dbReference>
<keyword evidence="3" id="KW-0804">Transcription</keyword>
<dbReference type="Gene3D" id="1.10.10.60">
    <property type="entry name" value="Homeodomain-like"/>
    <property type="match status" value="1"/>
</dbReference>